<dbReference type="InterPro" id="IPR029036">
    <property type="entry name" value="P5CR_dimer"/>
</dbReference>
<protein>
    <submittedName>
        <fullName evidence="5">NADP oxidoreductase coenzyme F420-dependent</fullName>
    </submittedName>
</protein>
<dbReference type="OrthoDB" id="25257at2157"/>
<dbReference type="EMBL" id="CP001899">
    <property type="protein sequence ID" value="ADC66012.1"/>
    <property type="molecule type" value="Genomic_DNA"/>
</dbReference>
<dbReference type="GO" id="GO:0055129">
    <property type="term" value="P:L-proline biosynthetic process"/>
    <property type="evidence" value="ECO:0007669"/>
    <property type="project" value="TreeGrafter"/>
</dbReference>
<dbReference type="GeneID" id="8779400"/>
<dbReference type="HOGENOM" id="CLU_042344_4_1_2"/>
<sequence length="231" mass="25565">MKVAIVGGGNLGRALAKACRGVDVVIVKRRYEKIENFEVKTSLDVEADVYFIALKPKDFRSNMKKIGEVAGDKPVVSFAAGVKLEEMRKFIKNPYRAMTNIAVEDGSLIAVYPEETKKFVSFLNSEVLVCESEDELELMTSLIGSSPAFICYYLHFFTLAAIKEGVRFDKAKYVASKSFEAAAKIYMKYGLEEAVRRIATPAGTTIEGILEVVDNPLSEAIVKAAEKARRL</sequence>
<dbReference type="AlphaFoldDB" id="D3RZU9"/>
<evidence type="ECO:0000259" key="3">
    <source>
        <dbReference type="Pfam" id="PF03807"/>
    </source>
</evidence>
<evidence type="ECO:0000256" key="2">
    <source>
        <dbReference type="ARBA" id="ARBA00023002"/>
    </source>
</evidence>
<dbReference type="InterPro" id="IPR036291">
    <property type="entry name" value="NAD(P)-bd_dom_sf"/>
</dbReference>
<dbReference type="SUPFAM" id="SSF51735">
    <property type="entry name" value="NAD(P)-binding Rossmann-fold domains"/>
    <property type="match status" value="1"/>
</dbReference>
<evidence type="ECO:0000256" key="1">
    <source>
        <dbReference type="ARBA" id="ARBA00005525"/>
    </source>
</evidence>
<feature type="domain" description="Pyrroline-5-carboxylate reductase catalytic N-terminal" evidence="3">
    <location>
        <begin position="2"/>
        <end position="81"/>
    </location>
</feature>
<dbReference type="STRING" id="589924.Ferp_1871"/>
<dbReference type="Pfam" id="PF14748">
    <property type="entry name" value="P5CR_dimer"/>
    <property type="match status" value="1"/>
</dbReference>
<dbReference type="SUPFAM" id="SSF48179">
    <property type="entry name" value="6-phosphogluconate dehydrogenase C-terminal domain-like"/>
    <property type="match status" value="1"/>
</dbReference>
<proteinExistence type="inferred from homology"/>
<evidence type="ECO:0000259" key="4">
    <source>
        <dbReference type="Pfam" id="PF14748"/>
    </source>
</evidence>
<dbReference type="Gene3D" id="3.40.50.720">
    <property type="entry name" value="NAD(P)-binding Rossmann-like Domain"/>
    <property type="match status" value="1"/>
</dbReference>
<dbReference type="PaxDb" id="589924-Ferp_1871"/>
<feature type="domain" description="Pyrroline-5-carboxylate reductase dimerisation" evidence="4">
    <location>
        <begin position="133"/>
        <end position="229"/>
    </location>
</feature>
<dbReference type="InterPro" id="IPR008927">
    <property type="entry name" value="6-PGluconate_DH-like_C_sf"/>
</dbReference>
<dbReference type="Proteomes" id="UP000002613">
    <property type="component" value="Chromosome"/>
</dbReference>
<dbReference type="InterPro" id="IPR028939">
    <property type="entry name" value="P5C_Rdtase_cat_N"/>
</dbReference>
<accession>D3RZU9</accession>
<dbReference type="Pfam" id="PF03807">
    <property type="entry name" value="F420_oxidored"/>
    <property type="match status" value="1"/>
</dbReference>
<comment type="similarity">
    <text evidence="1">Belongs to the pyrroline-5-carboxylate reductase family.</text>
</comment>
<keyword evidence="6" id="KW-1185">Reference proteome</keyword>
<dbReference type="RefSeq" id="WP_012966351.1">
    <property type="nucleotide sequence ID" value="NC_013849.1"/>
</dbReference>
<keyword evidence="2" id="KW-0560">Oxidoreductase</keyword>
<dbReference type="PANTHER" id="PTHR11645">
    <property type="entry name" value="PYRROLINE-5-CARBOXYLATE REDUCTASE"/>
    <property type="match status" value="1"/>
</dbReference>
<reference evidence="6" key="1">
    <citation type="submission" date="2010-02" db="EMBL/GenBank/DDBJ databases">
        <title>Complete sequence of Ferroglobus placidus DSM 10642.</title>
        <authorList>
            <consortium name="US DOE Joint Genome Institute"/>
            <person name="Lucas S."/>
            <person name="Copeland A."/>
            <person name="Lapidus A."/>
            <person name="Cheng J.-F."/>
            <person name="Bruce D."/>
            <person name="Goodwin L."/>
            <person name="Pitluck S."/>
            <person name="Saunders E."/>
            <person name="Brettin T."/>
            <person name="Detter J.C."/>
            <person name="Han C."/>
            <person name="Tapia R."/>
            <person name="Larimer F."/>
            <person name="Land M."/>
            <person name="Hauser L."/>
            <person name="Kyrpides N."/>
            <person name="Ivanova N."/>
            <person name="Holmes D."/>
            <person name="Lovley D."/>
            <person name="Kyrpides N."/>
            <person name="Anderson I.J."/>
            <person name="Woyke T."/>
        </authorList>
    </citation>
    <scope>NUCLEOTIDE SEQUENCE [LARGE SCALE GENOMIC DNA]</scope>
    <source>
        <strain evidence="6">DSM 10642 / AEDII12DO</strain>
    </source>
</reference>
<organism evidence="5 6">
    <name type="scientific">Ferroglobus placidus (strain DSM 10642 / AEDII12DO)</name>
    <dbReference type="NCBI Taxonomy" id="589924"/>
    <lineage>
        <taxon>Archaea</taxon>
        <taxon>Methanobacteriati</taxon>
        <taxon>Methanobacteriota</taxon>
        <taxon>Archaeoglobi</taxon>
        <taxon>Archaeoglobales</taxon>
        <taxon>Archaeoglobaceae</taxon>
        <taxon>Ferroglobus</taxon>
    </lineage>
</organism>
<dbReference type="eggNOG" id="arCOG00455">
    <property type="taxonomic scope" value="Archaea"/>
</dbReference>
<dbReference type="KEGG" id="fpl:Ferp_1871"/>
<dbReference type="GO" id="GO:0004735">
    <property type="term" value="F:pyrroline-5-carboxylate reductase activity"/>
    <property type="evidence" value="ECO:0007669"/>
    <property type="project" value="TreeGrafter"/>
</dbReference>
<dbReference type="Gene3D" id="1.10.3730.10">
    <property type="entry name" value="ProC C-terminal domain-like"/>
    <property type="match status" value="1"/>
</dbReference>
<evidence type="ECO:0000313" key="5">
    <source>
        <dbReference type="EMBL" id="ADC66012.1"/>
    </source>
</evidence>
<evidence type="ECO:0000313" key="6">
    <source>
        <dbReference type="Proteomes" id="UP000002613"/>
    </source>
</evidence>
<reference evidence="5 6" key="2">
    <citation type="journal article" date="2011" name="Stand. Genomic Sci.">
        <title>Complete genome sequence of Ferroglobus placidus AEDII12DO.</title>
        <authorList>
            <person name="Anderson I."/>
            <person name="Risso C."/>
            <person name="Holmes D."/>
            <person name="Lucas S."/>
            <person name="Copeland A."/>
            <person name="Lapidus A."/>
            <person name="Cheng J.F."/>
            <person name="Bruce D."/>
            <person name="Goodwin L."/>
            <person name="Pitluck S."/>
            <person name="Saunders E."/>
            <person name="Brettin T."/>
            <person name="Detter J.C."/>
            <person name="Han C."/>
            <person name="Tapia R."/>
            <person name="Larimer F."/>
            <person name="Land M."/>
            <person name="Hauser L."/>
            <person name="Woyke T."/>
            <person name="Lovley D."/>
            <person name="Kyrpides N."/>
            <person name="Ivanova N."/>
        </authorList>
    </citation>
    <scope>NUCLEOTIDE SEQUENCE [LARGE SCALE GENOMIC DNA]</scope>
    <source>
        <strain evidence="6">DSM 10642 / AEDII12DO</strain>
    </source>
</reference>
<name>D3RZU9_FERPA</name>
<gene>
    <name evidence="5" type="ordered locus">Ferp_1871</name>
</gene>
<dbReference type="PANTHER" id="PTHR11645:SF0">
    <property type="entry name" value="PYRROLINE-5-CARBOXYLATE REDUCTASE 3"/>
    <property type="match status" value="1"/>
</dbReference>